<gene>
    <name evidence="6" type="ORF">SAMN05192543_11732</name>
</gene>
<evidence type="ECO:0000256" key="4">
    <source>
        <dbReference type="SAM" id="MobiDB-lite"/>
    </source>
</evidence>
<evidence type="ECO:0000313" key="6">
    <source>
        <dbReference type="EMBL" id="SFK04337.1"/>
    </source>
</evidence>
<dbReference type="InterPro" id="IPR039994">
    <property type="entry name" value="NO66-like"/>
</dbReference>
<keyword evidence="3" id="KW-0408">Iron</keyword>
<dbReference type="AlphaFoldDB" id="A0A1I3WC54"/>
<dbReference type="SUPFAM" id="SSF51197">
    <property type="entry name" value="Clavaminate synthase-like"/>
    <property type="match status" value="1"/>
</dbReference>
<dbReference type="PROSITE" id="PS51184">
    <property type="entry name" value="JMJC"/>
    <property type="match status" value="1"/>
</dbReference>
<feature type="region of interest" description="Disordered" evidence="4">
    <location>
        <begin position="58"/>
        <end position="78"/>
    </location>
</feature>
<dbReference type="GO" id="GO:0046872">
    <property type="term" value="F:metal ion binding"/>
    <property type="evidence" value="ECO:0007669"/>
    <property type="project" value="UniProtKB-KW"/>
</dbReference>
<dbReference type="STRING" id="420953.SAMN05192543_11732"/>
<dbReference type="SMART" id="SM00558">
    <property type="entry name" value="JmjC"/>
    <property type="match status" value="1"/>
</dbReference>
<organism evidence="6 7">
    <name type="scientific">Paraburkholderia megapolitana</name>
    <dbReference type="NCBI Taxonomy" id="420953"/>
    <lineage>
        <taxon>Bacteria</taxon>
        <taxon>Pseudomonadati</taxon>
        <taxon>Pseudomonadota</taxon>
        <taxon>Betaproteobacteria</taxon>
        <taxon>Burkholderiales</taxon>
        <taxon>Burkholderiaceae</taxon>
        <taxon>Paraburkholderia</taxon>
    </lineage>
</organism>
<dbReference type="EMBL" id="FOQU01000017">
    <property type="protein sequence ID" value="SFK04337.1"/>
    <property type="molecule type" value="Genomic_DNA"/>
</dbReference>
<dbReference type="Gene3D" id="2.60.120.650">
    <property type="entry name" value="Cupin"/>
    <property type="match status" value="1"/>
</dbReference>
<dbReference type="PANTHER" id="PTHR13096:SF9">
    <property type="entry name" value="BIFUNCTIONAL LYSINE-SPECIFIC DEMETHYLASE AND HISTIDYL-HYDROXYLASE"/>
    <property type="match status" value="1"/>
</dbReference>
<dbReference type="InterPro" id="IPR003347">
    <property type="entry name" value="JmjC_dom"/>
</dbReference>
<dbReference type="Pfam" id="PF08007">
    <property type="entry name" value="JmjC_2"/>
    <property type="match status" value="1"/>
</dbReference>
<name>A0A1I3WC54_9BURK</name>
<evidence type="ECO:0000259" key="5">
    <source>
        <dbReference type="PROSITE" id="PS51184"/>
    </source>
</evidence>
<evidence type="ECO:0000256" key="2">
    <source>
        <dbReference type="ARBA" id="ARBA00022723"/>
    </source>
</evidence>
<protein>
    <submittedName>
        <fullName evidence="6">Cupin superfamily protein</fullName>
    </submittedName>
</protein>
<dbReference type="Proteomes" id="UP000199548">
    <property type="component" value="Unassembled WGS sequence"/>
</dbReference>
<dbReference type="GO" id="GO:0051864">
    <property type="term" value="F:histone H3K36 demethylase activity"/>
    <property type="evidence" value="ECO:0007669"/>
    <property type="project" value="TreeGrafter"/>
</dbReference>
<comment type="cofactor">
    <cofactor evidence="1">
        <name>Fe(2+)</name>
        <dbReference type="ChEBI" id="CHEBI:29033"/>
    </cofactor>
</comment>
<dbReference type="PANTHER" id="PTHR13096">
    <property type="entry name" value="MINA53 MYC INDUCED NUCLEAR ANTIGEN"/>
    <property type="match status" value="1"/>
</dbReference>
<accession>A0A1I3WC54</accession>
<evidence type="ECO:0000256" key="1">
    <source>
        <dbReference type="ARBA" id="ARBA00001954"/>
    </source>
</evidence>
<evidence type="ECO:0000313" key="7">
    <source>
        <dbReference type="Proteomes" id="UP000199548"/>
    </source>
</evidence>
<sequence>MLAEHIFGNISLDVFSKTYLNKKHTVLQGASRLPDLWNLKILDDYLNSHEGRLHEFVKGSNDGRPVDIPPTTDREGPTQKSFIRSALAQGTTFKIAELERRTPVFGAICREIERVFGGNAVAKFFLTPPARKGFSPHFDHESVFAIQLVGTKCWTIYPRSVVNPKRSMARLITSEEASEPIDSFVLAPGDVLYLPPGTPHSAKCEEGASLHVSIGHLAWTPNDVIQFAVNSLSFVEPAFNAPLYSSEPYCGVLLREALNRCIQTLQELNPDESFANFCNSMNSVRPAVNDRGISNLFSLSGLSENSLITLNRSKIIRKTVTDEKLRLYISDISNVLQNPEKQSPFLELPKMVEQEIDHILGLTEPSAIRDLPGVLDVASKLVLAKELVRNGVLDAI</sequence>
<feature type="domain" description="JmjC" evidence="5">
    <location>
        <begin position="84"/>
        <end position="233"/>
    </location>
</feature>
<reference evidence="6 7" key="1">
    <citation type="submission" date="2016-10" db="EMBL/GenBank/DDBJ databases">
        <authorList>
            <person name="de Groot N.N."/>
        </authorList>
    </citation>
    <scope>NUCLEOTIDE SEQUENCE [LARGE SCALE GENOMIC DNA]</scope>
    <source>
        <strain evidence="6 7">LMG 23650</strain>
    </source>
</reference>
<evidence type="ECO:0000256" key="3">
    <source>
        <dbReference type="ARBA" id="ARBA00023004"/>
    </source>
</evidence>
<proteinExistence type="predicted"/>
<dbReference type="RefSeq" id="WP_170275750.1">
    <property type="nucleotide sequence ID" value="NZ_CP041744.1"/>
</dbReference>
<keyword evidence="2" id="KW-0479">Metal-binding</keyword>
<dbReference type="GO" id="GO:0032453">
    <property type="term" value="F:histone H3K4 demethylase activity"/>
    <property type="evidence" value="ECO:0007669"/>
    <property type="project" value="TreeGrafter"/>
</dbReference>
<keyword evidence="7" id="KW-1185">Reference proteome</keyword>